<keyword evidence="2" id="KW-0472">Membrane</keyword>
<organism evidence="3 4">
    <name type="scientific">Hebeloma cylindrosporum</name>
    <dbReference type="NCBI Taxonomy" id="76867"/>
    <lineage>
        <taxon>Eukaryota</taxon>
        <taxon>Fungi</taxon>
        <taxon>Dikarya</taxon>
        <taxon>Basidiomycota</taxon>
        <taxon>Agaricomycotina</taxon>
        <taxon>Agaricomycetes</taxon>
        <taxon>Agaricomycetidae</taxon>
        <taxon>Agaricales</taxon>
        <taxon>Agaricineae</taxon>
        <taxon>Hymenogastraceae</taxon>
        <taxon>Hebeloma</taxon>
    </lineage>
</organism>
<feature type="transmembrane region" description="Helical" evidence="2">
    <location>
        <begin position="91"/>
        <end position="114"/>
    </location>
</feature>
<feature type="compositionally biased region" description="Polar residues" evidence="1">
    <location>
        <begin position="181"/>
        <end position="192"/>
    </location>
</feature>
<dbReference type="Proteomes" id="UP000053424">
    <property type="component" value="Unassembled WGS sequence"/>
</dbReference>
<keyword evidence="2" id="KW-1133">Transmembrane helix</keyword>
<sequence>MGASDSWNSPTPIAKSKTEGQKDELSTQFDRSISIVRDYTNRFEHDYARPVLNSSWAFFDKRPISAVFIAFFSLLSFVPIITFLGTSIFVIAAFTTVALSGAAIAAFVVILGFLAVLVSILAAAFFTSITLTVLVVSAYILVRFAILVRREGASGIADWASETKRQFNGRWQNGFDHTPSDVLSDSTSNSGVIFQDTDRTSGIRDNSSKSDHDIKTRE</sequence>
<feature type="region of interest" description="Disordered" evidence="1">
    <location>
        <begin position="1"/>
        <end position="25"/>
    </location>
</feature>
<dbReference type="STRING" id="686832.A0A0C3CGK5"/>
<evidence type="ECO:0000313" key="3">
    <source>
        <dbReference type="EMBL" id="KIM47885.1"/>
    </source>
</evidence>
<keyword evidence="4" id="KW-1185">Reference proteome</keyword>
<feature type="transmembrane region" description="Helical" evidence="2">
    <location>
        <begin position="64"/>
        <end position="84"/>
    </location>
</feature>
<gene>
    <name evidence="3" type="ORF">M413DRAFT_439566</name>
</gene>
<protein>
    <submittedName>
        <fullName evidence="3">Uncharacterized protein</fullName>
    </submittedName>
</protein>
<accession>A0A0C3CGK5</accession>
<evidence type="ECO:0000256" key="1">
    <source>
        <dbReference type="SAM" id="MobiDB-lite"/>
    </source>
</evidence>
<dbReference type="AlphaFoldDB" id="A0A0C3CGK5"/>
<dbReference type="OrthoDB" id="3159957at2759"/>
<dbReference type="EMBL" id="KN831769">
    <property type="protein sequence ID" value="KIM47885.1"/>
    <property type="molecule type" value="Genomic_DNA"/>
</dbReference>
<dbReference type="HOGENOM" id="CLU_107238_0_0_1"/>
<reference evidence="4" key="2">
    <citation type="submission" date="2015-01" db="EMBL/GenBank/DDBJ databases">
        <title>Evolutionary Origins and Diversification of the Mycorrhizal Mutualists.</title>
        <authorList>
            <consortium name="DOE Joint Genome Institute"/>
            <consortium name="Mycorrhizal Genomics Consortium"/>
            <person name="Kohler A."/>
            <person name="Kuo A."/>
            <person name="Nagy L.G."/>
            <person name="Floudas D."/>
            <person name="Copeland A."/>
            <person name="Barry K.W."/>
            <person name="Cichocki N."/>
            <person name="Veneault-Fourrey C."/>
            <person name="LaButti K."/>
            <person name="Lindquist E.A."/>
            <person name="Lipzen A."/>
            <person name="Lundell T."/>
            <person name="Morin E."/>
            <person name="Murat C."/>
            <person name="Riley R."/>
            <person name="Ohm R."/>
            <person name="Sun H."/>
            <person name="Tunlid A."/>
            <person name="Henrissat B."/>
            <person name="Grigoriev I.V."/>
            <person name="Hibbett D.S."/>
            <person name="Martin F."/>
        </authorList>
    </citation>
    <scope>NUCLEOTIDE SEQUENCE [LARGE SCALE GENOMIC DNA]</scope>
    <source>
        <strain evidence="4">h7</strain>
    </source>
</reference>
<feature type="region of interest" description="Disordered" evidence="1">
    <location>
        <begin position="179"/>
        <end position="218"/>
    </location>
</feature>
<feature type="compositionally biased region" description="Basic and acidic residues" evidence="1">
    <location>
        <begin position="196"/>
        <end position="218"/>
    </location>
</feature>
<dbReference type="Pfam" id="PF16015">
    <property type="entry name" value="Promethin"/>
    <property type="match status" value="1"/>
</dbReference>
<evidence type="ECO:0000313" key="4">
    <source>
        <dbReference type="Proteomes" id="UP000053424"/>
    </source>
</evidence>
<name>A0A0C3CGK5_HEBCY</name>
<feature type="transmembrane region" description="Helical" evidence="2">
    <location>
        <begin position="120"/>
        <end position="142"/>
    </location>
</feature>
<feature type="compositionally biased region" description="Polar residues" evidence="1">
    <location>
        <begin position="1"/>
        <end position="11"/>
    </location>
</feature>
<evidence type="ECO:0000256" key="2">
    <source>
        <dbReference type="SAM" id="Phobius"/>
    </source>
</evidence>
<proteinExistence type="predicted"/>
<feature type="compositionally biased region" description="Basic and acidic residues" evidence="1">
    <location>
        <begin position="16"/>
        <end position="25"/>
    </location>
</feature>
<keyword evidence="2" id="KW-0812">Transmembrane</keyword>
<reference evidence="3 4" key="1">
    <citation type="submission" date="2014-04" db="EMBL/GenBank/DDBJ databases">
        <authorList>
            <consortium name="DOE Joint Genome Institute"/>
            <person name="Kuo A."/>
            <person name="Gay G."/>
            <person name="Dore J."/>
            <person name="Kohler A."/>
            <person name="Nagy L.G."/>
            <person name="Floudas D."/>
            <person name="Copeland A."/>
            <person name="Barry K.W."/>
            <person name="Cichocki N."/>
            <person name="Veneault-Fourrey C."/>
            <person name="LaButti K."/>
            <person name="Lindquist E.A."/>
            <person name="Lipzen A."/>
            <person name="Lundell T."/>
            <person name="Morin E."/>
            <person name="Murat C."/>
            <person name="Sun H."/>
            <person name="Tunlid A."/>
            <person name="Henrissat B."/>
            <person name="Grigoriev I.V."/>
            <person name="Hibbett D.S."/>
            <person name="Martin F."/>
            <person name="Nordberg H.P."/>
            <person name="Cantor M.N."/>
            <person name="Hua S.X."/>
        </authorList>
    </citation>
    <scope>NUCLEOTIDE SEQUENCE [LARGE SCALE GENOMIC DNA]</scope>
    <source>
        <strain evidence="4">h7</strain>
    </source>
</reference>